<dbReference type="OrthoDB" id="299997at2759"/>
<proteinExistence type="predicted"/>
<accession>A0A8C6XXC2</accession>
<sequence>VPLPEFTGPPCFKNVLLMDTLCFFLAVDGDPHFVIKLPHSLGNLCFTLDGHSEDILRLVSDPATGLSVNGHLMGRPHTSYVVNITQKGVTLYGEEVLVLPLIQQATISKPPLAISMWPEANITVQIGSTVEFLVLLHHYSHPTVLQLDHLGFYIMKGQGLSASAGGLLGKLFYEEGQFQNSNISLSPDPSQGGKGAWMQSGANKVLLTEVSKVLKDSAQRAHEAKCWLVKRKDVEELLGASYSSYLASNLLEI</sequence>
<evidence type="ECO:0000313" key="2">
    <source>
        <dbReference type="Ensembl" id="ENSNNAP00000020842.1"/>
    </source>
</evidence>
<dbReference type="Proteomes" id="UP000694559">
    <property type="component" value="Unplaced"/>
</dbReference>
<organism evidence="2 3">
    <name type="scientific">Naja naja</name>
    <name type="common">Indian cobra</name>
    <dbReference type="NCBI Taxonomy" id="35670"/>
    <lineage>
        <taxon>Eukaryota</taxon>
        <taxon>Metazoa</taxon>
        <taxon>Chordata</taxon>
        <taxon>Craniata</taxon>
        <taxon>Vertebrata</taxon>
        <taxon>Euteleostomi</taxon>
        <taxon>Lepidosauria</taxon>
        <taxon>Squamata</taxon>
        <taxon>Bifurcata</taxon>
        <taxon>Unidentata</taxon>
        <taxon>Episquamata</taxon>
        <taxon>Toxicofera</taxon>
        <taxon>Serpentes</taxon>
        <taxon>Colubroidea</taxon>
        <taxon>Elapidae</taxon>
        <taxon>Elapinae</taxon>
        <taxon>Naja</taxon>
    </lineage>
</organism>
<name>A0A8C6XXC2_NAJNA</name>
<reference evidence="2" key="1">
    <citation type="submission" date="2025-08" db="UniProtKB">
        <authorList>
            <consortium name="Ensembl"/>
        </authorList>
    </citation>
    <scope>IDENTIFICATION</scope>
</reference>
<dbReference type="InterPro" id="IPR050934">
    <property type="entry name" value="ITIH"/>
</dbReference>
<reference evidence="2" key="2">
    <citation type="submission" date="2025-09" db="UniProtKB">
        <authorList>
            <consortium name="Ensembl"/>
        </authorList>
    </citation>
    <scope>IDENTIFICATION</scope>
</reference>
<dbReference type="PANTHER" id="PTHR10338">
    <property type="entry name" value="INTER-ALPHA-TRYPSIN INHIBITOR HEAVY CHAIN FAMILY MEMBER"/>
    <property type="match status" value="1"/>
</dbReference>
<protein>
    <recommendedName>
        <fullName evidence="1">Inter-alpha-trypsin inhibitor heavy chain C-terminal domain-containing protein</fullName>
    </recommendedName>
</protein>
<dbReference type="GO" id="GO:0004867">
    <property type="term" value="F:serine-type endopeptidase inhibitor activity"/>
    <property type="evidence" value="ECO:0007669"/>
    <property type="project" value="InterPro"/>
</dbReference>
<dbReference type="PANTHER" id="PTHR10338:SF155">
    <property type="entry name" value="INTER-ALPHA-TRYPSIN INHIBITOR HEAVY CHAIN H6"/>
    <property type="match status" value="1"/>
</dbReference>
<dbReference type="GO" id="GO:0030212">
    <property type="term" value="P:hyaluronan metabolic process"/>
    <property type="evidence" value="ECO:0007669"/>
    <property type="project" value="InterPro"/>
</dbReference>
<dbReference type="Pfam" id="PF06668">
    <property type="entry name" value="ITI_HC_C"/>
    <property type="match status" value="1"/>
</dbReference>
<keyword evidence="3" id="KW-1185">Reference proteome</keyword>
<dbReference type="AlphaFoldDB" id="A0A8C6XXC2"/>
<evidence type="ECO:0000313" key="3">
    <source>
        <dbReference type="Proteomes" id="UP000694559"/>
    </source>
</evidence>
<dbReference type="GeneTree" id="ENSGT00940000162980"/>
<dbReference type="Ensembl" id="ENSNNAT00000021861.1">
    <property type="protein sequence ID" value="ENSNNAP00000020842.1"/>
    <property type="gene ID" value="ENSNNAG00000013810.1"/>
</dbReference>
<feature type="domain" description="Inter-alpha-trypsin inhibitor heavy chain C-terminal" evidence="1">
    <location>
        <begin position="78"/>
        <end position="231"/>
    </location>
</feature>
<dbReference type="InterPro" id="IPR010600">
    <property type="entry name" value="ITI_HC_C"/>
</dbReference>
<evidence type="ECO:0000259" key="1">
    <source>
        <dbReference type="Pfam" id="PF06668"/>
    </source>
</evidence>